<dbReference type="InterPro" id="IPR023214">
    <property type="entry name" value="HAD_sf"/>
</dbReference>
<dbReference type="GO" id="GO:0003690">
    <property type="term" value="F:double-stranded DNA binding"/>
    <property type="evidence" value="ECO:0007669"/>
    <property type="project" value="TreeGrafter"/>
</dbReference>
<dbReference type="PANTHER" id="PTHR12083">
    <property type="entry name" value="BIFUNCTIONAL POLYNUCLEOTIDE PHOSPHATASE/KINASE"/>
    <property type="match status" value="1"/>
</dbReference>
<evidence type="ECO:0000313" key="3">
    <source>
        <dbReference type="Proteomes" id="UP000033483"/>
    </source>
</evidence>
<dbReference type="InterPro" id="IPR006549">
    <property type="entry name" value="HAD-SF_hydro_IIIA"/>
</dbReference>
<dbReference type="Pfam" id="PF13671">
    <property type="entry name" value="AAA_33"/>
    <property type="match status" value="1"/>
</dbReference>
<dbReference type="GO" id="GO:0006281">
    <property type="term" value="P:DNA repair"/>
    <property type="evidence" value="ECO:0007669"/>
    <property type="project" value="TreeGrafter"/>
</dbReference>
<evidence type="ECO:0008006" key="4">
    <source>
        <dbReference type="Google" id="ProtNLM"/>
    </source>
</evidence>
<dbReference type="InterPro" id="IPR027417">
    <property type="entry name" value="P-loop_NTPase"/>
</dbReference>
<dbReference type="Proteomes" id="UP000033483">
    <property type="component" value="Unassembled WGS sequence"/>
</dbReference>
<proteinExistence type="predicted"/>
<dbReference type="InterPro" id="IPR036412">
    <property type="entry name" value="HAD-like_sf"/>
</dbReference>
<keyword evidence="3" id="KW-1185">Reference proteome</keyword>
<reference evidence="2 3" key="1">
    <citation type="submission" date="2015-03" db="EMBL/GenBank/DDBJ databases">
        <authorList>
            <person name="Radwan O."/>
            <person name="Al-Naeli F.A."/>
            <person name="Rendon G.A."/>
            <person name="Fields C."/>
        </authorList>
    </citation>
    <scope>NUCLEOTIDE SEQUENCE [LARGE SCALE GENOMIC DNA]</scope>
    <source>
        <strain evidence="2">CR-DP1</strain>
    </source>
</reference>
<feature type="region of interest" description="Disordered" evidence="1">
    <location>
        <begin position="1"/>
        <end position="25"/>
    </location>
</feature>
<dbReference type="GO" id="GO:0046404">
    <property type="term" value="F:ATP-dependent polydeoxyribonucleotide 5'-hydroxyl-kinase activity"/>
    <property type="evidence" value="ECO:0007669"/>
    <property type="project" value="TreeGrafter"/>
</dbReference>
<name>A0A0F4ZHV3_9PEZI</name>
<dbReference type="Gene3D" id="3.40.50.1000">
    <property type="entry name" value="HAD superfamily/HAD-like"/>
    <property type="match status" value="1"/>
</dbReference>
<protein>
    <recommendedName>
        <fullName evidence="4">PNK FHA domain-containing protein</fullName>
    </recommendedName>
</protein>
<dbReference type="OrthoDB" id="19045at2759"/>
<dbReference type="SUPFAM" id="SSF56784">
    <property type="entry name" value="HAD-like"/>
    <property type="match status" value="1"/>
</dbReference>
<evidence type="ECO:0000313" key="2">
    <source>
        <dbReference type="EMBL" id="KKA29691.1"/>
    </source>
</evidence>
<organism evidence="2 3">
    <name type="scientific">Thielaviopsis punctulata</name>
    <dbReference type="NCBI Taxonomy" id="72032"/>
    <lineage>
        <taxon>Eukaryota</taxon>
        <taxon>Fungi</taxon>
        <taxon>Dikarya</taxon>
        <taxon>Ascomycota</taxon>
        <taxon>Pezizomycotina</taxon>
        <taxon>Sordariomycetes</taxon>
        <taxon>Hypocreomycetidae</taxon>
        <taxon>Microascales</taxon>
        <taxon>Ceratocystidaceae</taxon>
        <taxon>Thielaviopsis</taxon>
    </lineage>
</organism>
<dbReference type="NCBIfam" id="TIGR01662">
    <property type="entry name" value="HAD-SF-IIIA"/>
    <property type="match status" value="1"/>
</dbReference>
<dbReference type="NCBIfam" id="TIGR01664">
    <property type="entry name" value="DNA-3'-Pase"/>
    <property type="match status" value="1"/>
</dbReference>
<dbReference type="PANTHER" id="PTHR12083:SF9">
    <property type="entry name" value="BIFUNCTIONAL POLYNUCLEOTIDE PHOSPHATASE_KINASE"/>
    <property type="match status" value="1"/>
</dbReference>
<accession>A0A0F4ZHV3</accession>
<dbReference type="Pfam" id="PF08645">
    <property type="entry name" value="PNK3P"/>
    <property type="match status" value="1"/>
</dbReference>
<dbReference type="SUPFAM" id="SSF52540">
    <property type="entry name" value="P-loop containing nucleoside triphosphate hydrolases"/>
    <property type="match status" value="1"/>
</dbReference>
<evidence type="ECO:0000256" key="1">
    <source>
        <dbReference type="SAM" id="MobiDB-lite"/>
    </source>
</evidence>
<sequence>MSSKRGTSAPSSPPPKKKVSGTTKASVANFFKPASQKMAEAVNKAKWSEQAPHEGAKTSMLAAKYTPEGSKGWVKATEKVKVAAFDLIQDSTLIDVASGKKFAKGADDWRWWNECVPEKLRALHSEGYLIAIFSNQGGLTLHPDPKAKITSRTDRVREYKAKCNQVLRALDLPVSLFAATSKDVFRKPRTGMWSALLTSHALDASEVDLSSSFFVGDAAGRPARGTRAKDFSCSDRNMAANLGLAFYTPEEYFLGAQPEAFVRDFDPAVVQRAVDDTVVWQKKSDRELVIFCGPPGAGKSSFWWRHFEPLGYTRINQDRLGSRDKCIAAAKRAIEDGASIVIDNTNADTRIRGIWIQMARENNMGVRCVHFKTPLKMCVHNDHYRANSKGVSVFPYFAMTIVVDSNKTQSPANPEDREGLPGIAFGSFQTRYIAPSLEEGLDEIFETEFRFSGTDEEFAAWAKYWS</sequence>
<dbReference type="GO" id="GO:0046403">
    <property type="term" value="F:polynucleotide 3'-phosphatase activity"/>
    <property type="evidence" value="ECO:0007669"/>
    <property type="project" value="TreeGrafter"/>
</dbReference>
<comment type="caution">
    <text evidence="2">The sequence shown here is derived from an EMBL/GenBank/DDBJ whole genome shotgun (WGS) entry which is preliminary data.</text>
</comment>
<gene>
    <name evidence="2" type="ORF">TD95_001356</name>
</gene>
<dbReference type="EMBL" id="LAEV01000758">
    <property type="protein sequence ID" value="KKA29691.1"/>
    <property type="molecule type" value="Genomic_DNA"/>
</dbReference>
<dbReference type="AlphaFoldDB" id="A0A0F4ZHV3"/>
<dbReference type="Gene3D" id="3.40.50.300">
    <property type="entry name" value="P-loop containing nucleotide triphosphate hydrolases"/>
    <property type="match status" value="1"/>
</dbReference>
<dbReference type="InterPro" id="IPR013954">
    <property type="entry name" value="PNK3P"/>
</dbReference>
<dbReference type="InterPro" id="IPR006551">
    <property type="entry name" value="Polynucleotide_phosphatase"/>
</dbReference>